<dbReference type="InterPro" id="IPR011037">
    <property type="entry name" value="Pyrv_Knase-like_insert_dom_sf"/>
</dbReference>
<dbReference type="SUPFAM" id="SSF50800">
    <property type="entry name" value="PK beta-barrel domain-like"/>
    <property type="match status" value="1"/>
</dbReference>
<dbReference type="PROSITE" id="PS51340">
    <property type="entry name" value="MOSC"/>
    <property type="match status" value="1"/>
</dbReference>
<gene>
    <name evidence="2" type="ORF">AB0C36_42510</name>
</gene>
<dbReference type="InterPro" id="IPR005303">
    <property type="entry name" value="MOCOS_middle"/>
</dbReference>
<evidence type="ECO:0000259" key="1">
    <source>
        <dbReference type="PROSITE" id="PS51340"/>
    </source>
</evidence>
<evidence type="ECO:0000313" key="3">
    <source>
        <dbReference type="Proteomes" id="UP001551482"/>
    </source>
</evidence>
<protein>
    <submittedName>
        <fullName evidence="2">MOSC N-terminal beta barrel domain-containing protein</fullName>
    </submittedName>
</protein>
<dbReference type="Pfam" id="PF03473">
    <property type="entry name" value="MOSC"/>
    <property type="match status" value="1"/>
</dbReference>
<name>A0ABV3DWL8_9ACTN</name>
<keyword evidence="3" id="KW-1185">Reference proteome</keyword>
<dbReference type="Proteomes" id="UP001551482">
    <property type="component" value="Unassembled WGS sequence"/>
</dbReference>
<evidence type="ECO:0000313" key="2">
    <source>
        <dbReference type="EMBL" id="MEU8140145.1"/>
    </source>
</evidence>
<reference evidence="2 3" key="1">
    <citation type="submission" date="2024-06" db="EMBL/GenBank/DDBJ databases">
        <title>The Natural Products Discovery Center: Release of the First 8490 Sequenced Strains for Exploring Actinobacteria Biosynthetic Diversity.</title>
        <authorList>
            <person name="Kalkreuter E."/>
            <person name="Kautsar S.A."/>
            <person name="Yang D."/>
            <person name="Bader C.D."/>
            <person name="Teijaro C.N."/>
            <person name="Fluegel L."/>
            <person name="Davis C.M."/>
            <person name="Simpson J.R."/>
            <person name="Lauterbach L."/>
            <person name="Steele A.D."/>
            <person name="Gui C."/>
            <person name="Meng S."/>
            <person name="Li G."/>
            <person name="Viehrig K."/>
            <person name="Ye F."/>
            <person name="Su P."/>
            <person name="Kiefer A.F."/>
            <person name="Nichols A."/>
            <person name="Cepeda A.J."/>
            <person name="Yan W."/>
            <person name="Fan B."/>
            <person name="Jiang Y."/>
            <person name="Adhikari A."/>
            <person name="Zheng C.-J."/>
            <person name="Schuster L."/>
            <person name="Cowan T.M."/>
            <person name="Smanski M.J."/>
            <person name="Chevrette M.G."/>
            <person name="De Carvalho L.P.S."/>
            <person name="Shen B."/>
        </authorList>
    </citation>
    <scope>NUCLEOTIDE SEQUENCE [LARGE SCALE GENOMIC DNA]</scope>
    <source>
        <strain evidence="2 3">NPDC048946</strain>
    </source>
</reference>
<dbReference type="RefSeq" id="WP_358365003.1">
    <property type="nucleotide sequence ID" value="NZ_JBEZFP010000250.1"/>
</dbReference>
<dbReference type="Pfam" id="PF03476">
    <property type="entry name" value="MOSC_N"/>
    <property type="match status" value="1"/>
</dbReference>
<dbReference type="InterPro" id="IPR005302">
    <property type="entry name" value="MoCF_Sase_C"/>
</dbReference>
<organism evidence="2 3">
    <name type="scientific">Streptodolium elevatio</name>
    <dbReference type="NCBI Taxonomy" id="3157996"/>
    <lineage>
        <taxon>Bacteria</taxon>
        <taxon>Bacillati</taxon>
        <taxon>Actinomycetota</taxon>
        <taxon>Actinomycetes</taxon>
        <taxon>Kitasatosporales</taxon>
        <taxon>Streptomycetaceae</taxon>
        <taxon>Streptodolium</taxon>
    </lineage>
</organism>
<feature type="domain" description="MOSC" evidence="1">
    <location>
        <begin position="123"/>
        <end position="301"/>
    </location>
</feature>
<dbReference type="EMBL" id="JBEZFP010000250">
    <property type="protein sequence ID" value="MEU8140145.1"/>
    <property type="molecule type" value="Genomic_DNA"/>
</dbReference>
<dbReference type="Gene3D" id="2.40.33.20">
    <property type="entry name" value="PK beta-barrel domain-like"/>
    <property type="match status" value="1"/>
</dbReference>
<proteinExistence type="predicted"/>
<accession>A0ABV3DWL8</accession>
<comment type="caution">
    <text evidence="2">The sequence shown here is derived from an EMBL/GenBank/DDBJ whole genome shotgun (WGS) entry which is preliminary data.</text>
</comment>
<sequence>MSQQSPGTAGSPNALRVSALWRYPVKSMIGEPLELARLDPDGVRGDRVWAVRDEKGDFIADARRNPVLLGLRPRYLRPVSAADPVPPVEITLPDGRVVRSTDADVHHELGRVLGRPAALRSRRPASDEAYYRRLPPEDGDWVRFLEELFGVDSGAEVPDLNLFPDALWTNQTMPGTHHDAFPLHVLTDRSLESLRKLSPGSDVDVRRFRPNVFISVPDEIEGDFPERAWTGRDLHIGTAVLRIEGECPRCVMISHPLPDAELAADRGLLRTVHAKTGHNVGMYASVVSPGVLGVDDTVEVREPRVEAPDAGE</sequence>